<evidence type="ECO:0000313" key="2">
    <source>
        <dbReference type="EMBL" id="KRY89678.1"/>
    </source>
</evidence>
<keyword evidence="3" id="KW-1185">Reference proteome</keyword>
<sequence length="68" mass="8058">MRRDTLRRVLTKSVFCYGDFSQIVYILTEFSIDHLCRQGVKNEEYKNDADDSKQIADGRKQNKNRKKS</sequence>
<gene>
    <name evidence="2" type="ORF">T4D_16136</name>
</gene>
<comment type="caution">
    <text evidence="2">The sequence shown here is derived from an EMBL/GenBank/DDBJ whole genome shotgun (WGS) entry which is preliminary data.</text>
</comment>
<feature type="compositionally biased region" description="Basic and acidic residues" evidence="1">
    <location>
        <begin position="46"/>
        <end position="60"/>
    </location>
</feature>
<proteinExistence type="predicted"/>
<organism evidence="2 3">
    <name type="scientific">Trichinella pseudospiralis</name>
    <name type="common">Parasitic roundworm</name>
    <dbReference type="NCBI Taxonomy" id="6337"/>
    <lineage>
        <taxon>Eukaryota</taxon>
        <taxon>Metazoa</taxon>
        <taxon>Ecdysozoa</taxon>
        <taxon>Nematoda</taxon>
        <taxon>Enoplea</taxon>
        <taxon>Dorylaimia</taxon>
        <taxon>Trichinellida</taxon>
        <taxon>Trichinellidae</taxon>
        <taxon>Trichinella</taxon>
    </lineage>
</organism>
<dbReference type="Proteomes" id="UP000054995">
    <property type="component" value="Unassembled WGS sequence"/>
</dbReference>
<dbReference type="EMBL" id="JYDT01000029">
    <property type="protein sequence ID" value="KRY89678.1"/>
    <property type="molecule type" value="Genomic_DNA"/>
</dbReference>
<accession>A0A0V1FUJ5</accession>
<dbReference type="OrthoDB" id="5936012at2759"/>
<name>A0A0V1FUJ5_TRIPS</name>
<feature type="region of interest" description="Disordered" evidence="1">
    <location>
        <begin position="46"/>
        <end position="68"/>
    </location>
</feature>
<evidence type="ECO:0000313" key="3">
    <source>
        <dbReference type="Proteomes" id="UP000054995"/>
    </source>
</evidence>
<protein>
    <submittedName>
        <fullName evidence="2">Uncharacterized protein</fullName>
    </submittedName>
</protein>
<evidence type="ECO:0000256" key="1">
    <source>
        <dbReference type="SAM" id="MobiDB-lite"/>
    </source>
</evidence>
<dbReference type="AlphaFoldDB" id="A0A0V1FUJ5"/>
<reference evidence="2 3" key="1">
    <citation type="submission" date="2015-01" db="EMBL/GenBank/DDBJ databases">
        <title>Evolution of Trichinella species and genotypes.</title>
        <authorList>
            <person name="Korhonen P.K."/>
            <person name="Edoardo P."/>
            <person name="Giuseppe L.R."/>
            <person name="Gasser R.B."/>
        </authorList>
    </citation>
    <scope>NUCLEOTIDE SEQUENCE [LARGE SCALE GENOMIC DNA]</scope>
    <source>
        <strain evidence="2">ISS470</strain>
    </source>
</reference>